<evidence type="ECO:0000256" key="1">
    <source>
        <dbReference type="SAM" id="MobiDB-lite"/>
    </source>
</evidence>
<keyword evidence="4" id="KW-1185">Reference proteome</keyword>
<gene>
    <name evidence="3" type="ORF">AWRI4620_LOCUS6205</name>
</gene>
<comment type="caution">
    <text evidence="3">The sequence shown here is derived from an EMBL/GenBank/DDBJ whole genome shotgun (WGS) entry which is preliminary data.</text>
</comment>
<dbReference type="AlphaFoldDB" id="A0A9N8PVA2"/>
<protein>
    <recommendedName>
        <fullName evidence="2">Cryptic loci regulator 2 N-terminal domain-containing protein</fullName>
    </recommendedName>
</protein>
<sequence length="161" mass="17999">MNDTPPIPIASQAQDIDLGEYHSDGTGEECFNLVTVKHQTEEFLEHLTHVFNTRGYALTAFGHYVNFVKSSPTGYTAYWRHRRSYVLPDDPQYLTIGDIYVYGHPSKKPFKTVARFGQHLVSIVLGDLENCKCDLCDGTGPLPPNPRYPADPNVPVMQGDG</sequence>
<accession>A0A9N8PVA2</accession>
<dbReference type="EMBL" id="CAINUL010000014">
    <property type="protein sequence ID" value="CAD0111950.1"/>
    <property type="molecule type" value="Genomic_DNA"/>
</dbReference>
<proteinExistence type="predicted"/>
<feature type="region of interest" description="Disordered" evidence="1">
    <location>
        <begin position="142"/>
        <end position="161"/>
    </location>
</feature>
<evidence type="ECO:0000313" key="4">
    <source>
        <dbReference type="Proteomes" id="UP000745764"/>
    </source>
</evidence>
<feature type="domain" description="Cryptic loci regulator 2 N-terminal" evidence="2">
    <location>
        <begin position="69"/>
        <end position="136"/>
    </location>
</feature>
<dbReference type="InterPro" id="IPR031915">
    <property type="entry name" value="Clr2_N"/>
</dbReference>
<dbReference type="OrthoDB" id="2421327at2759"/>
<dbReference type="Proteomes" id="UP000745764">
    <property type="component" value="Unassembled WGS sequence"/>
</dbReference>
<reference evidence="3" key="1">
    <citation type="submission" date="2020-06" db="EMBL/GenBank/DDBJ databases">
        <authorList>
            <person name="Onetto C."/>
        </authorList>
    </citation>
    <scope>NUCLEOTIDE SEQUENCE</scope>
</reference>
<evidence type="ECO:0000313" key="3">
    <source>
        <dbReference type="EMBL" id="CAD0111950.1"/>
    </source>
</evidence>
<feature type="non-terminal residue" evidence="3">
    <location>
        <position position="1"/>
    </location>
</feature>
<dbReference type="Pfam" id="PF16761">
    <property type="entry name" value="Clr2_transil"/>
    <property type="match status" value="1"/>
</dbReference>
<evidence type="ECO:0000259" key="2">
    <source>
        <dbReference type="Pfam" id="PF16761"/>
    </source>
</evidence>
<organism evidence="3 4">
    <name type="scientific">Aureobasidium uvarum</name>
    <dbReference type="NCBI Taxonomy" id="2773716"/>
    <lineage>
        <taxon>Eukaryota</taxon>
        <taxon>Fungi</taxon>
        <taxon>Dikarya</taxon>
        <taxon>Ascomycota</taxon>
        <taxon>Pezizomycotina</taxon>
        <taxon>Dothideomycetes</taxon>
        <taxon>Dothideomycetidae</taxon>
        <taxon>Dothideales</taxon>
        <taxon>Saccotheciaceae</taxon>
        <taxon>Aureobasidium</taxon>
    </lineage>
</organism>
<name>A0A9N8PVA2_9PEZI</name>